<sequence>MQPWCPASQRTPLPAPTPEALVRNGCVETENRLPTRRPDVDHIAVTPDSVQIPTTGVRAVWADVPEHVRAGIEDLLGAPVVDTVGQHGGFSPGLAVRVRCADGTRAFVKAAGTSLNPLTPGMYRSEASIAGRLPDTGTIPALLATYDDGDWVALVFDEIDGRMPHVPWRHDELDRVVHAVTDLSRALTPCPVETAPPADEQLATIMHGYRDIADEPPEDLDPWERRHLDRLADLAESALHHLAGDTLVHLDLRTDNILLDDDRVWFVDWAHACRGAAWIDTVILMVNAALHGHDPEPHIRRHPLSADVDPDHVTAFIAGLCGFFGAFSRRPDPPGLPTLRQFQRAQHTSTLAWVRRRTGWI</sequence>
<dbReference type="Proteomes" id="UP000475214">
    <property type="component" value="Unassembled WGS sequence"/>
</dbReference>
<keyword evidence="3" id="KW-1185">Reference proteome</keyword>
<dbReference type="Gene3D" id="3.30.200.20">
    <property type="entry name" value="Phosphorylase Kinase, domain 1"/>
    <property type="match status" value="1"/>
</dbReference>
<reference evidence="2 3" key="1">
    <citation type="submission" date="2020-02" db="EMBL/GenBank/DDBJ databases">
        <authorList>
            <person name="Li X.-J."/>
            <person name="Han X.-M."/>
        </authorList>
    </citation>
    <scope>NUCLEOTIDE SEQUENCE [LARGE SCALE GENOMIC DNA]</scope>
    <source>
        <strain evidence="2 3">CCTCC AB 2017055</strain>
    </source>
</reference>
<dbReference type="PROSITE" id="PS00109">
    <property type="entry name" value="PROTEIN_KINASE_TYR"/>
    <property type="match status" value="1"/>
</dbReference>
<dbReference type="InterPro" id="IPR008266">
    <property type="entry name" value="Tyr_kinase_AS"/>
</dbReference>
<dbReference type="EMBL" id="JAAGOA010000011">
    <property type="protein sequence ID" value="NEE01860.1"/>
    <property type="molecule type" value="Genomic_DNA"/>
</dbReference>
<gene>
    <name evidence="2" type="ORF">G1H10_16930</name>
</gene>
<dbReference type="GO" id="GO:0004672">
    <property type="term" value="F:protein kinase activity"/>
    <property type="evidence" value="ECO:0007669"/>
    <property type="project" value="InterPro"/>
</dbReference>
<evidence type="ECO:0000313" key="3">
    <source>
        <dbReference type="Proteomes" id="UP000475214"/>
    </source>
</evidence>
<dbReference type="SUPFAM" id="SSF56112">
    <property type="entry name" value="Protein kinase-like (PK-like)"/>
    <property type="match status" value="1"/>
</dbReference>
<dbReference type="Pfam" id="PF01636">
    <property type="entry name" value="APH"/>
    <property type="match status" value="1"/>
</dbReference>
<proteinExistence type="predicted"/>
<dbReference type="Gene3D" id="3.90.1200.10">
    <property type="match status" value="1"/>
</dbReference>
<accession>A0A6L9SCX2</accession>
<dbReference type="InterPro" id="IPR002575">
    <property type="entry name" value="Aminoglycoside_PTrfase"/>
</dbReference>
<protein>
    <submittedName>
        <fullName evidence="2">Phosphotransferase</fullName>
    </submittedName>
</protein>
<name>A0A6L9SCX2_9ACTN</name>
<organism evidence="2 3">
    <name type="scientific">Phytoactinopolyspora halotolerans</name>
    <dbReference type="NCBI Taxonomy" id="1981512"/>
    <lineage>
        <taxon>Bacteria</taxon>
        <taxon>Bacillati</taxon>
        <taxon>Actinomycetota</taxon>
        <taxon>Actinomycetes</taxon>
        <taxon>Jiangellales</taxon>
        <taxon>Jiangellaceae</taxon>
        <taxon>Phytoactinopolyspora</taxon>
    </lineage>
</organism>
<dbReference type="InterPro" id="IPR011009">
    <property type="entry name" value="Kinase-like_dom_sf"/>
</dbReference>
<feature type="domain" description="Aminoglycoside phosphotransferase" evidence="1">
    <location>
        <begin position="130"/>
        <end position="285"/>
    </location>
</feature>
<dbReference type="AlphaFoldDB" id="A0A6L9SCX2"/>
<evidence type="ECO:0000259" key="1">
    <source>
        <dbReference type="Pfam" id="PF01636"/>
    </source>
</evidence>
<keyword evidence="2" id="KW-0808">Transferase</keyword>
<comment type="caution">
    <text evidence="2">The sequence shown here is derived from an EMBL/GenBank/DDBJ whole genome shotgun (WGS) entry which is preliminary data.</text>
</comment>
<evidence type="ECO:0000313" key="2">
    <source>
        <dbReference type="EMBL" id="NEE01860.1"/>
    </source>
</evidence>